<feature type="compositionally biased region" description="Low complexity" evidence="1">
    <location>
        <begin position="398"/>
        <end position="418"/>
    </location>
</feature>
<accession>Q0G6G3</accession>
<evidence type="ECO:0000256" key="1">
    <source>
        <dbReference type="SAM" id="MobiDB-lite"/>
    </source>
</evidence>
<comment type="caution">
    <text evidence="3">The sequence shown here is derived from an EMBL/GenBank/DDBJ whole genome shotgun (WGS) entry which is preliminary data.</text>
</comment>
<dbReference type="eggNOG" id="ENOG5032R84">
    <property type="taxonomic scope" value="Bacteria"/>
</dbReference>
<dbReference type="EMBL" id="AATP01000001">
    <property type="protein sequence ID" value="EAU42751.1"/>
    <property type="molecule type" value="Genomic_DNA"/>
</dbReference>
<evidence type="ECO:0000313" key="3">
    <source>
        <dbReference type="EMBL" id="EAU42751.1"/>
    </source>
</evidence>
<keyword evidence="2" id="KW-0732">Signal</keyword>
<sequence length="418" mass="43897">MRRISAGLSAAALASLLGTGTALSADADAFAERLKEALTTSGMSMTYSSASSEGDDVVLSGVSIGTGDEKTDVGELTFQNVAGSTEEGWTVERLPIEDIEGTDQNETTGKTATYAVREMSVENIRIVGTSPAEETPAILQASPLFFDRASLGSVNVTVEGDDAFTLDNAIFANAIGDDGGYTGNFEIENFTAFVPEESEDGSAETVRSLGYEQLSGSASGDMSWGLESGRLSLDGLSFDVEDAGQFDLSAGIGGYTQQLVKSIQEMNRQMEQNPQSGEGAGMAMMGILAQLQIQGISIAFEDDSLTKRLIDYYAEQMNRSPQDVIDLAVQIVEANIAQIGDANFQGQVTDAVRTFLENPTSIRVASEPPQPIPVMQLVGAAMGAPQTIPNVLQLRVQSNGDSSSGEGGSDDPSSQSAQ</sequence>
<feature type="chain" id="PRO_5004172738" evidence="2">
    <location>
        <begin position="25"/>
        <end position="418"/>
    </location>
</feature>
<gene>
    <name evidence="3" type="ORF">FP2506_07916</name>
</gene>
<reference evidence="3 4" key="1">
    <citation type="journal article" date="2010" name="J. Bacteriol.">
        <title>Genome sequence of Fulvimarina pelagi HTCC2506T, a Mn(II)-oxidizing alphaproteobacterium possessing an aerobic anoxygenic photosynthetic gene cluster and Xanthorhodopsin.</title>
        <authorList>
            <person name="Kang I."/>
            <person name="Oh H.M."/>
            <person name="Lim S.I."/>
            <person name="Ferriera S."/>
            <person name="Giovannoni S.J."/>
            <person name="Cho J.C."/>
        </authorList>
    </citation>
    <scope>NUCLEOTIDE SEQUENCE [LARGE SCALE GENOMIC DNA]</scope>
    <source>
        <strain evidence="3 4">HTCC2506</strain>
    </source>
</reference>
<dbReference type="STRING" id="217511.GCA_001463845_00358"/>
<protein>
    <submittedName>
        <fullName evidence="3">Uncharacterized protein</fullName>
    </submittedName>
</protein>
<name>Q0G6G3_9HYPH</name>
<keyword evidence="4" id="KW-1185">Reference proteome</keyword>
<feature type="signal peptide" evidence="2">
    <location>
        <begin position="1"/>
        <end position="24"/>
    </location>
</feature>
<evidence type="ECO:0000313" key="4">
    <source>
        <dbReference type="Proteomes" id="UP000004310"/>
    </source>
</evidence>
<dbReference type="RefSeq" id="WP_007066725.1">
    <property type="nucleotide sequence ID" value="NZ_DS022272.1"/>
</dbReference>
<evidence type="ECO:0000256" key="2">
    <source>
        <dbReference type="SAM" id="SignalP"/>
    </source>
</evidence>
<dbReference type="HOGENOM" id="CLU_058374_0_0_5"/>
<dbReference type="AlphaFoldDB" id="Q0G6G3"/>
<dbReference type="Proteomes" id="UP000004310">
    <property type="component" value="Unassembled WGS sequence"/>
</dbReference>
<organism evidence="3 4">
    <name type="scientific">Fulvimarina pelagi HTCC2506</name>
    <dbReference type="NCBI Taxonomy" id="314231"/>
    <lineage>
        <taxon>Bacteria</taxon>
        <taxon>Pseudomonadati</taxon>
        <taxon>Pseudomonadota</taxon>
        <taxon>Alphaproteobacteria</taxon>
        <taxon>Hyphomicrobiales</taxon>
        <taxon>Aurantimonadaceae</taxon>
        <taxon>Fulvimarina</taxon>
    </lineage>
</organism>
<feature type="region of interest" description="Disordered" evidence="1">
    <location>
        <begin position="395"/>
        <end position="418"/>
    </location>
</feature>
<proteinExistence type="predicted"/>